<comment type="caution">
    <text evidence="1">The sequence shown here is derived from an EMBL/GenBank/DDBJ whole genome shotgun (WGS) entry which is preliminary data.</text>
</comment>
<protein>
    <recommendedName>
        <fullName evidence="3">TrpR like protein, YerC/YecD</fullName>
    </recommendedName>
</protein>
<dbReference type="Gene3D" id="1.10.1270.10">
    <property type="entry name" value="TrpR-like"/>
    <property type="match status" value="1"/>
</dbReference>
<dbReference type="EMBL" id="MGEK01000039">
    <property type="protein sequence ID" value="OGL80274.1"/>
    <property type="molecule type" value="Genomic_DNA"/>
</dbReference>
<evidence type="ECO:0000313" key="1">
    <source>
        <dbReference type="EMBL" id="OGL80274.1"/>
    </source>
</evidence>
<dbReference type="Pfam" id="PF01371">
    <property type="entry name" value="Trp_repressor"/>
    <property type="match status" value="1"/>
</dbReference>
<dbReference type="InterPro" id="IPR010921">
    <property type="entry name" value="Trp_repressor/repl_initiator"/>
</dbReference>
<organism evidence="1 2">
    <name type="scientific">Candidatus Uhrbacteria bacterium RIFCSPLOWO2_01_FULL_47_25</name>
    <dbReference type="NCBI Taxonomy" id="1802402"/>
    <lineage>
        <taxon>Bacteria</taxon>
        <taxon>Candidatus Uhriibacteriota</taxon>
    </lineage>
</organism>
<accession>A0A1F7URC2</accession>
<dbReference type="SUPFAM" id="SSF48295">
    <property type="entry name" value="TrpR-like"/>
    <property type="match status" value="1"/>
</dbReference>
<evidence type="ECO:0008006" key="3">
    <source>
        <dbReference type="Google" id="ProtNLM"/>
    </source>
</evidence>
<sequence>MSKYSPHNRLSDTAAGEIFIQFCRYLSELRSPQEMAQAFGDLLSKQEVAMIAKRLQIAIHLIDGHKYSYICKQIKTSPATVARINLWLQEAGEGFRLLYERGAKYRIKKRPSSVWEKERRYVRRKYPMYFWPQLLMEEIARQANARQRTRILGVMRLLERKGKLTKDIEALRSFLERSETGIRPSSS</sequence>
<dbReference type="InterPro" id="IPR038116">
    <property type="entry name" value="TrpR-like_sf"/>
</dbReference>
<dbReference type="AlphaFoldDB" id="A0A1F7URC2"/>
<dbReference type="InterPro" id="IPR000831">
    <property type="entry name" value="Trp_repress"/>
</dbReference>
<proteinExistence type="predicted"/>
<dbReference type="GO" id="GO:0003700">
    <property type="term" value="F:DNA-binding transcription factor activity"/>
    <property type="evidence" value="ECO:0007669"/>
    <property type="project" value="InterPro"/>
</dbReference>
<evidence type="ECO:0000313" key="2">
    <source>
        <dbReference type="Proteomes" id="UP000176846"/>
    </source>
</evidence>
<name>A0A1F7URC2_9BACT</name>
<dbReference type="GO" id="GO:0043565">
    <property type="term" value="F:sequence-specific DNA binding"/>
    <property type="evidence" value="ECO:0007669"/>
    <property type="project" value="InterPro"/>
</dbReference>
<gene>
    <name evidence="1" type="ORF">A2936_02815</name>
</gene>
<reference evidence="1 2" key="1">
    <citation type="journal article" date="2016" name="Nat. Commun.">
        <title>Thousands of microbial genomes shed light on interconnected biogeochemical processes in an aquifer system.</title>
        <authorList>
            <person name="Anantharaman K."/>
            <person name="Brown C.T."/>
            <person name="Hug L.A."/>
            <person name="Sharon I."/>
            <person name="Castelle C.J."/>
            <person name="Probst A.J."/>
            <person name="Thomas B.C."/>
            <person name="Singh A."/>
            <person name="Wilkins M.J."/>
            <person name="Karaoz U."/>
            <person name="Brodie E.L."/>
            <person name="Williams K.H."/>
            <person name="Hubbard S.S."/>
            <person name="Banfield J.F."/>
        </authorList>
    </citation>
    <scope>NUCLEOTIDE SEQUENCE [LARGE SCALE GENOMIC DNA]</scope>
</reference>
<dbReference type="Proteomes" id="UP000176846">
    <property type="component" value="Unassembled WGS sequence"/>
</dbReference>